<name>A0A2S5KLC7_9PROT</name>
<evidence type="ECO:0000256" key="3">
    <source>
        <dbReference type="ARBA" id="ARBA00023110"/>
    </source>
</evidence>
<dbReference type="PANTHER" id="PTHR43811">
    <property type="entry name" value="FKBP-TYPE PEPTIDYL-PROLYL CIS-TRANS ISOMERASE FKPA"/>
    <property type="match status" value="1"/>
</dbReference>
<dbReference type="SUPFAM" id="SSF54534">
    <property type="entry name" value="FKBP-like"/>
    <property type="match status" value="1"/>
</dbReference>
<comment type="similarity">
    <text evidence="2 6">Belongs to the FKBP-type PPIase family.</text>
</comment>
<feature type="chain" id="PRO_5015726608" description="Peptidyl-prolyl cis-trans isomerase" evidence="7">
    <location>
        <begin position="21"/>
        <end position="239"/>
    </location>
</feature>
<evidence type="ECO:0000256" key="6">
    <source>
        <dbReference type="RuleBase" id="RU003915"/>
    </source>
</evidence>
<proteinExistence type="inferred from homology"/>
<feature type="signal peptide" evidence="7">
    <location>
        <begin position="1"/>
        <end position="20"/>
    </location>
</feature>
<dbReference type="EMBL" id="PRLP01000082">
    <property type="protein sequence ID" value="PPC75631.1"/>
    <property type="molecule type" value="Genomic_DNA"/>
</dbReference>
<dbReference type="InterPro" id="IPR036944">
    <property type="entry name" value="PPIase_FKBP_N_sf"/>
</dbReference>
<comment type="catalytic activity">
    <reaction evidence="1 5 6">
        <text>[protein]-peptidylproline (omega=180) = [protein]-peptidylproline (omega=0)</text>
        <dbReference type="Rhea" id="RHEA:16237"/>
        <dbReference type="Rhea" id="RHEA-COMP:10747"/>
        <dbReference type="Rhea" id="RHEA-COMP:10748"/>
        <dbReference type="ChEBI" id="CHEBI:83833"/>
        <dbReference type="ChEBI" id="CHEBI:83834"/>
        <dbReference type="EC" id="5.2.1.8"/>
    </reaction>
</comment>
<reference evidence="9 10" key="1">
    <citation type="submission" date="2018-02" db="EMBL/GenBank/DDBJ databases">
        <title>novel marine gammaproteobacteria from coastal saline agro ecosystem.</title>
        <authorList>
            <person name="Krishnan R."/>
            <person name="Ramesh Kumar N."/>
        </authorList>
    </citation>
    <scope>NUCLEOTIDE SEQUENCE [LARGE SCALE GENOMIC DNA]</scope>
    <source>
        <strain evidence="9 10">228</strain>
    </source>
</reference>
<dbReference type="AlphaFoldDB" id="A0A2S5KLC7"/>
<accession>A0A2S5KLC7</accession>
<dbReference type="InterPro" id="IPR000774">
    <property type="entry name" value="PPIase_FKBP_N"/>
</dbReference>
<dbReference type="Gene3D" id="1.10.287.460">
    <property type="entry name" value="Peptidyl-prolyl cis-trans isomerase, FKBP-type, N-terminal domain"/>
    <property type="match status" value="1"/>
</dbReference>
<dbReference type="InterPro" id="IPR046357">
    <property type="entry name" value="PPIase_dom_sf"/>
</dbReference>
<keyword evidence="7" id="KW-0732">Signal</keyword>
<dbReference type="Proteomes" id="UP000238196">
    <property type="component" value="Unassembled WGS sequence"/>
</dbReference>
<dbReference type="FunFam" id="3.10.50.40:FF:000004">
    <property type="entry name" value="Peptidyl-prolyl cis-trans isomerase"/>
    <property type="match status" value="1"/>
</dbReference>
<dbReference type="OrthoDB" id="5291068at2"/>
<dbReference type="GO" id="GO:0006457">
    <property type="term" value="P:protein folding"/>
    <property type="evidence" value="ECO:0007669"/>
    <property type="project" value="InterPro"/>
</dbReference>
<protein>
    <recommendedName>
        <fullName evidence="6">Peptidyl-prolyl cis-trans isomerase</fullName>
        <ecNumber evidence="6">5.2.1.8</ecNumber>
    </recommendedName>
</protein>
<dbReference type="Gene3D" id="3.10.50.40">
    <property type="match status" value="1"/>
</dbReference>
<feature type="domain" description="PPIase FKBP-type" evidence="8">
    <location>
        <begin position="136"/>
        <end position="221"/>
    </location>
</feature>
<dbReference type="InterPro" id="IPR001179">
    <property type="entry name" value="PPIase_FKBP_dom"/>
</dbReference>
<evidence type="ECO:0000256" key="1">
    <source>
        <dbReference type="ARBA" id="ARBA00000971"/>
    </source>
</evidence>
<dbReference type="Pfam" id="PF01346">
    <property type="entry name" value="FKBP_N"/>
    <property type="match status" value="1"/>
</dbReference>
<dbReference type="PROSITE" id="PS50059">
    <property type="entry name" value="FKBP_PPIASE"/>
    <property type="match status" value="1"/>
</dbReference>
<keyword evidence="4 5" id="KW-0413">Isomerase</keyword>
<dbReference type="GO" id="GO:0003755">
    <property type="term" value="F:peptidyl-prolyl cis-trans isomerase activity"/>
    <property type="evidence" value="ECO:0007669"/>
    <property type="project" value="UniProtKB-UniRule"/>
</dbReference>
<evidence type="ECO:0000256" key="5">
    <source>
        <dbReference type="PROSITE-ProRule" id="PRU00277"/>
    </source>
</evidence>
<evidence type="ECO:0000256" key="2">
    <source>
        <dbReference type="ARBA" id="ARBA00006577"/>
    </source>
</evidence>
<sequence>MKKRLLAIALSMVVAAPVLAADAVKLDNDNAKLSYSFGLVLGEQLSSRVDTLDYDAFIAGVKAIYDKTEPAMNQEQVAETIKSFQQKKMDEMLADAKKKSDDFLAANAKKEGVKSTKSGLQYKIISEGKGPKPKSTDQVRVNYRGTLIDGTEFDSSYARKEPAEFPLDAVIPGWTEGLQLMPVGSKFELYIPPELGYGPGGAGSIPPNATLVFEVELLDILKPDAKAEEKPAEPSKTGS</sequence>
<evidence type="ECO:0000313" key="10">
    <source>
        <dbReference type="Proteomes" id="UP000238196"/>
    </source>
</evidence>
<evidence type="ECO:0000259" key="8">
    <source>
        <dbReference type="PROSITE" id="PS50059"/>
    </source>
</evidence>
<keyword evidence="3 5" id="KW-0697">Rotamase</keyword>
<organism evidence="9 10">
    <name type="scientific">Proteobacteria bacterium 228</name>
    <dbReference type="NCBI Taxonomy" id="2083153"/>
    <lineage>
        <taxon>Bacteria</taxon>
        <taxon>Pseudomonadati</taxon>
        <taxon>Pseudomonadota</taxon>
    </lineage>
</organism>
<evidence type="ECO:0000256" key="4">
    <source>
        <dbReference type="ARBA" id="ARBA00023235"/>
    </source>
</evidence>
<dbReference type="Pfam" id="PF00254">
    <property type="entry name" value="FKBP_C"/>
    <property type="match status" value="1"/>
</dbReference>
<dbReference type="EC" id="5.2.1.8" evidence="6"/>
<evidence type="ECO:0000256" key="7">
    <source>
        <dbReference type="SAM" id="SignalP"/>
    </source>
</evidence>
<gene>
    <name evidence="9" type="ORF">C4K68_19750</name>
</gene>
<evidence type="ECO:0000313" key="9">
    <source>
        <dbReference type="EMBL" id="PPC75631.1"/>
    </source>
</evidence>
<comment type="caution">
    <text evidence="9">The sequence shown here is derived from an EMBL/GenBank/DDBJ whole genome shotgun (WGS) entry which is preliminary data.</text>
</comment>
<dbReference type="PANTHER" id="PTHR43811:SF19">
    <property type="entry name" value="39 KDA FK506-BINDING NUCLEAR PROTEIN"/>
    <property type="match status" value="1"/>
</dbReference>